<sequence>MEISFLEIFVLIGVIHGFILGIVILFSRFFKNKDNTYLGYTLIILSIIGVNNWFWDLEKNPFVISILDVFLWQFLYPVTLFIFFIKKIRHPLGESRKLYLLYVPFLFLSSINAIISLDTIFEVYKIALTNKKEVVFLFYKIISILSVVYPVAFMVTSFWFLFCLKTQFDIKWIKRIWIFISLLEIYGIVLEGMRFMYGYKMPLTYLWVGVSVFMYWLIYKGLYQFKLSNDQYEISHRFKRAKHDQKKTVKKDVNPYIEQLLMLIESENIHHNPDISRDIVAKKLGISSGYLSEQINKESGKNFSEFINSYRLKDVQQMILDSEFDKYSILAIGLEAGFNSKTTFYTAFKKELGMSPNQFKKQNK</sequence>
<feature type="transmembrane region" description="Helical" evidence="4">
    <location>
        <begin position="61"/>
        <end position="85"/>
    </location>
</feature>
<keyword evidence="4" id="KW-0472">Membrane</keyword>
<name>A0A554VGI5_9FLAO</name>
<feature type="transmembrane region" description="Helical" evidence="4">
    <location>
        <begin position="6"/>
        <end position="25"/>
    </location>
</feature>
<accession>A0A554VGI5</accession>
<evidence type="ECO:0000256" key="2">
    <source>
        <dbReference type="ARBA" id="ARBA00023125"/>
    </source>
</evidence>
<keyword evidence="4" id="KW-1133">Transmembrane helix</keyword>
<keyword evidence="1" id="KW-0805">Transcription regulation</keyword>
<evidence type="ECO:0000256" key="3">
    <source>
        <dbReference type="ARBA" id="ARBA00023163"/>
    </source>
</evidence>
<evidence type="ECO:0000256" key="4">
    <source>
        <dbReference type="SAM" id="Phobius"/>
    </source>
</evidence>
<dbReference type="SUPFAM" id="SSF46689">
    <property type="entry name" value="Homeodomain-like"/>
    <property type="match status" value="1"/>
</dbReference>
<dbReference type="InterPro" id="IPR018060">
    <property type="entry name" value="HTH_AraC"/>
</dbReference>
<evidence type="ECO:0000259" key="5">
    <source>
        <dbReference type="PROSITE" id="PS01124"/>
    </source>
</evidence>
<dbReference type="RefSeq" id="WP_143917589.1">
    <property type="nucleotide sequence ID" value="NZ_CANMIK010000051.1"/>
</dbReference>
<feature type="transmembrane region" description="Helical" evidence="4">
    <location>
        <begin position="203"/>
        <end position="219"/>
    </location>
</feature>
<dbReference type="AlphaFoldDB" id="A0A554VGI5"/>
<dbReference type="SMART" id="SM00342">
    <property type="entry name" value="HTH_ARAC"/>
    <property type="match status" value="1"/>
</dbReference>
<evidence type="ECO:0000313" key="6">
    <source>
        <dbReference type="EMBL" id="TSE06492.1"/>
    </source>
</evidence>
<evidence type="ECO:0000313" key="7">
    <source>
        <dbReference type="Proteomes" id="UP000318833"/>
    </source>
</evidence>
<protein>
    <submittedName>
        <fullName evidence="6">Helix-turn-helix transcriptional regulator</fullName>
    </submittedName>
</protein>
<dbReference type="InterPro" id="IPR018062">
    <property type="entry name" value="HTH_AraC-typ_CS"/>
</dbReference>
<gene>
    <name evidence="6" type="ORF">FOF46_19395</name>
</gene>
<dbReference type="GO" id="GO:0003700">
    <property type="term" value="F:DNA-binding transcription factor activity"/>
    <property type="evidence" value="ECO:0007669"/>
    <property type="project" value="InterPro"/>
</dbReference>
<dbReference type="Proteomes" id="UP000318833">
    <property type="component" value="Unassembled WGS sequence"/>
</dbReference>
<keyword evidence="3" id="KW-0804">Transcription</keyword>
<comment type="caution">
    <text evidence="6">The sequence shown here is derived from an EMBL/GenBank/DDBJ whole genome shotgun (WGS) entry which is preliminary data.</text>
</comment>
<evidence type="ECO:0000256" key="1">
    <source>
        <dbReference type="ARBA" id="ARBA00023015"/>
    </source>
</evidence>
<organism evidence="6 7">
    <name type="scientific">Aquimarina algiphila</name>
    <dbReference type="NCBI Taxonomy" id="2047982"/>
    <lineage>
        <taxon>Bacteria</taxon>
        <taxon>Pseudomonadati</taxon>
        <taxon>Bacteroidota</taxon>
        <taxon>Flavobacteriia</taxon>
        <taxon>Flavobacteriales</taxon>
        <taxon>Flavobacteriaceae</taxon>
        <taxon>Aquimarina</taxon>
    </lineage>
</organism>
<dbReference type="PANTHER" id="PTHR43280:SF29">
    <property type="entry name" value="ARAC-FAMILY TRANSCRIPTIONAL REGULATOR"/>
    <property type="match status" value="1"/>
</dbReference>
<dbReference type="PROSITE" id="PS00041">
    <property type="entry name" value="HTH_ARAC_FAMILY_1"/>
    <property type="match status" value="1"/>
</dbReference>
<feature type="transmembrane region" description="Helical" evidence="4">
    <location>
        <begin position="137"/>
        <end position="164"/>
    </location>
</feature>
<feature type="domain" description="HTH araC/xylS-type" evidence="5">
    <location>
        <begin position="258"/>
        <end position="362"/>
    </location>
</feature>
<dbReference type="Gene3D" id="1.10.10.60">
    <property type="entry name" value="Homeodomain-like"/>
    <property type="match status" value="2"/>
</dbReference>
<keyword evidence="7" id="KW-1185">Reference proteome</keyword>
<keyword evidence="4" id="KW-0812">Transmembrane</keyword>
<keyword evidence="2" id="KW-0238">DNA-binding</keyword>
<dbReference type="OrthoDB" id="9779074at2"/>
<dbReference type="EMBL" id="VLNR01000045">
    <property type="protein sequence ID" value="TSE06492.1"/>
    <property type="molecule type" value="Genomic_DNA"/>
</dbReference>
<reference evidence="6 7" key="1">
    <citation type="submission" date="2019-07" db="EMBL/GenBank/DDBJ databases">
        <title>The draft genome sequence of Aquimarina algiphila M91.</title>
        <authorList>
            <person name="Meng X."/>
        </authorList>
    </citation>
    <scope>NUCLEOTIDE SEQUENCE [LARGE SCALE GENOMIC DNA]</scope>
    <source>
        <strain evidence="6 7">M91</strain>
    </source>
</reference>
<proteinExistence type="predicted"/>
<dbReference type="PANTHER" id="PTHR43280">
    <property type="entry name" value="ARAC-FAMILY TRANSCRIPTIONAL REGULATOR"/>
    <property type="match status" value="1"/>
</dbReference>
<feature type="transmembrane region" description="Helical" evidence="4">
    <location>
        <begin position="176"/>
        <end position="197"/>
    </location>
</feature>
<feature type="transmembrane region" description="Helical" evidence="4">
    <location>
        <begin position="97"/>
        <end position="117"/>
    </location>
</feature>
<dbReference type="InterPro" id="IPR009057">
    <property type="entry name" value="Homeodomain-like_sf"/>
</dbReference>
<dbReference type="Pfam" id="PF12833">
    <property type="entry name" value="HTH_18"/>
    <property type="match status" value="1"/>
</dbReference>
<feature type="transmembrane region" description="Helical" evidence="4">
    <location>
        <begin position="37"/>
        <end position="55"/>
    </location>
</feature>
<dbReference type="PROSITE" id="PS01124">
    <property type="entry name" value="HTH_ARAC_FAMILY_2"/>
    <property type="match status" value="1"/>
</dbReference>
<dbReference type="GO" id="GO:0043565">
    <property type="term" value="F:sequence-specific DNA binding"/>
    <property type="evidence" value="ECO:0007669"/>
    <property type="project" value="InterPro"/>
</dbReference>